<dbReference type="EMBL" id="BOQE01000001">
    <property type="protein sequence ID" value="GIM47277.1"/>
    <property type="molecule type" value="Genomic_DNA"/>
</dbReference>
<proteinExistence type="predicted"/>
<comment type="caution">
    <text evidence="1">The sequence shown here is derived from an EMBL/GenBank/DDBJ whole genome shotgun (WGS) entry which is preliminary data.</text>
</comment>
<protein>
    <recommendedName>
        <fullName evidence="3">Sporulation histidine kinase inhibitor Sda</fullName>
    </recommendedName>
</protein>
<dbReference type="Proteomes" id="UP001057291">
    <property type="component" value="Unassembled WGS sequence"/>
</dbReference>
<dbReference type="AlphaFoldDB" id="A0AAV4LIM4"/>
<sequence length="39" mass="4611">MDNLRKSALIRELLRYELMLKTIEQEMSLSNPVSDLNVF</sequence>
<evidence type="ECO:0000313" key="2">
    <source>
        <dbReference type="Proteomes" id="UP001057291"/>
    </source>
</evidence>
<organism evidence="1 2">
    <name type="scientific">Collibacillus ludicampi</name>
    <dbReference type="NCBI Taxonomy" id="2771369"/>
    <lineage>
        <taxon>Bacteria</taxon>
        <taxon>Bacillati</taxon>
        <taxon>Bacillota</taxon>
        <taxon>Bacilli</taxon>
        <taxon>Bacillales</taxon>
        <taxon>Alicyclobacillaceae</taxon>
        <taxon>Collibacillus</taxon>
    </lineage>
</organism>
<reference evidence="1" key="1">
    <citation type="journal article" date="2023" name="Int. J. Syst. Evol. Microbiol.">
        <title>Collibacillus ludicampi gen. nov., sp. nov., a new soil bacterium of the family Alicyclobacillaceae.</title>
        <authorList>
            <person name="Jojima T."/>
            <person name="Ioku Y."/>
            <person name="Fukuta Y."/>
            <person name="Shirasaka N."/>
            <person name="Matsumura Y."/>
            <person name="Mori M."/>
        </authorList>
    </citation>
    <scope>NUCLEOTIDE SEQUENCE</scope>
    <source>
        <strain evidence="1">TP075</strain>
    </source>
</reference>
<evidence type="ECO:0000313" key="1">
    <source>
        <dbReference type="EMBL" id="GIM47277.1"/>
    </source>
</evidence>
<keyword evidence="2" id="KW-1185">Reference proteome</keyword>
<evidence type="ECO:0008006" key="3">
    <source>
        <dbReference type="Google" id="ProtNLM"/>
    </source>
</evidence>
<name>A0AAV4LIM4_9BACL</name>
<accession>A0AAV4LIM4</accession>
<gene>
    <name evidence="1" type="ORF">DNHGIG_28260</name>
</gene>